<evidence type="ECO:0000259" key="10">
    <source>
        <dbReference type="PROSITE" id="PS50873"/>
    </source>
</evidence>
<dbReference type="EC" id="1.11.1.7" evidence="8"/>
<evidence type="ECO:0000256" key="4">
    <source>
        <dbReference type="ARBA" id="ARBA00022617"/>
    </source>
</evidence>
<evidence type="ECO:0000256" key="7">
    <source>
        <dbReference type="ARBA" id="ARBA00023157"/>
    </source>
</evidence>
<organism evidence="11 12">
    <name type="scientific">Sphagnum jensenii</name>
    <dbReference type="NCBI Taxonomy" id="128206"/>
    <lineage>
        <taxon>Eukaryota</taxon>
        <taxon>Viridiplantae</taxon>
        <taxon>Streptophyta</taxon>
        <taxon>Embryophyta</taxon>
        <taxon>Bryophyta</taxon>
        <taxon>Sphagnophytina</taxon>
        <taxon>Sphagnopsida</taxon>
        <taxon>Sphagnales</taxon>
        <taxon>Sphagnaceae</taxon>
        <taxon>Sphagnum</taxon>
    </lineage>
</organism>
<keyword evidence="7" id="KW-1015">Disulfide bond</keyword>
<dbReference type="Gene3D" id="1.10.520.10">
    <property type="match status" value="1"/>
</dbReference>
<dbReference type="PROSITE" id="PS50873">
    <property type="entry name" value="PEROXIDASE_4"/>
    <property type="match status" value="1"/>
</dbReference>
<comment type="caution">
    <text evidence="11">The sequence shown here is derived from an EMBL/GenBank/DDBJ whole genome shotgun (WGS) entry which is preliminary data.</text>
</comment>
<evidence type="ECO:0000256" key="5">
    <source>
        <dbReference type="ARBA" id="ARBA00022723"/>
    </source>
</evidence>
<gene>
    <name evidence="11" type="ORF">CSSPJE1EN1_LOCUS29009</name>
</gene>
<sequence length="335" mass="36182">MVWATITNFSIVVSLSFSFLILYFFLALGSTTTYVQQQLTPDFYAASCPQLESIVAEQVYQASLTDPRMPASLLRLHFHDCFVNGCDGSVLLSGNEQLAAANLNSLRGFDVIANIKAAVEEACPSTVSCADILALTARDSVVLASRPSYNPGWTVVFGRRDSLTASEAAANADLPGAFYNVAQLNDNFAKVGLSPKDVVVLSGAHTFGRVHCSVLDGSLYPTVDPLLNTAYASQLESSCPNGGDTATVNNLDPVTPNTFDNQYYRNLKVGKGTLYSDRILFNTTGESQDLVNQFAPYFASDQFFYEFGVSMVKMGNISPLTGSEGEIRKICSQPN</sequence>
<keyword evidence="6 8" id="KW-0408">Iron</keyword>
<evidence type="ECO:0000256" key="8">
    <source>
        <dbReference type="RuleBase" id="RU362060"/>
    </source>
</evidence>
<keyword evidence="8" id="KW-0964">Secreted</keyword>
<dbReference type="InterPro" id="IPR000823">
    <property type="entry name" value="Peroxidase_pln"/>
</dbReference>
<dbReference type="SUPFAM" id="SSF48113">
    <property type="entry name" value="Heme-dependent peroxidases"/>
    <property type="match status" value="1"/>
</dbReference>
<evidence type="ECO:0000256" key="2">
    <source>
        <dbReference type="ARBA" id="ARBA00006873"/>
    </source>
</evidence>
<dbReference type="Gene3D" id="1.10.420.10">
    <property type="entry name" value="Peroxidase, domain 2"/>
    <property type="match status" value="1"/>
</dbReference>
<evidence type="ECO:0000256" key="3">
    <source>
        <dbReference type="ARBA" id="ARBA00022559"/>
    </source>
</evidence>
<dbReference type="CDD" id="cd00693">
    <property type="entry name" value="secretory_peroxidase"/>
    <property type="match status" value="1"/>
</dbReference>
<reference evidence="11" key="1">
    <citation type="submission" date="2024-02" db="EMBL/GenBank/DDBJ databases">
        <authorList>
            <consortium name="ELIXIR-Norway"/>
            <consortium name="Elixir Norway"/>
        </authorList>
    </citation>
    <scope>NUCLEOTIDE SEQUENCE</scope>
</reference>
<comment type="similarity">
    <text evidence="8">Belongs to the peroxidase family. Classical plant (class III) peroxidase subfamily.</text>
</comment>
<dbReference type="InterPro" id="IPR010255">
    <property type="entry name" value="Haem_peroxidase_sf"/>
</dbReference>
<proteinExistence type="inferred from homology"/>
<keyword evidence="8" id="KW-0560">Oxidoreductase</keyword>
<evidence type="ECO:0000256" key="6">
    <source>
        <dbReference type="ARBA" id="ARBA00023004"/>
    </source>
</evidence>
<comment type="catalytic activity">
    <reaction evidence="1 8">
        <text>2 a phenolic donor + H2O2 = 2 a phenolic radical donor + 2 H2O</text>
        <dbReference type="Rhea" id="RHEA:56136"/>
        <dbReference type="ChEBI" id="CHEBI:15377"/>
        <dbReference type="ChEBI" id="CHEBI:16240"/>
        <dbReference type="ChEBI" id="CHEBI:139520"/>
        <dbReference type="ChEBI" id="CHEBI:139521"/>
        <dbReference type="EC" id="1.11.1.7"/>
    </reaction>
</comment>
<comment type="similarity">
    <text evidence="2">Belongs to the peroxidase family. Ascorbate peroxidase subfamily.</text>
</comment>
<dbReference type="InterPro" id="IPR002016">
    <property type="entry name" value="Haem_peroxidase"/>
</dbReference>
<name>A0ABP0VI98_9BRYO</name>
<keyword evidence="5 8" id="KW-0479">Metal-binding</keyword>
<keyword evidence="12" id="KW-1185">Reference proteome</keyword>
<dbReference type="PRINTS" id="PR00458">
    <property type="entry name" value="PEROXIDASE"/>
</dbReference>
<dbReference type="Proteomes" id="UP001497444">
    <property type="component" value="Unassembled WGS sequence"/>
</dbReference>
<evidence type="ECO:0000256" key="9">
    <source>
        <dbReference type="SAM" id="Phobius"/>
    </source>
</evidence>
<dbReference type="PRINTS" id="PR00461">
    <property type="entry name" value="PLPEROXIDASE"/>
</dbReference>
<keyword evidence="3 8" id="KW-0575">Peroxidase</keyword>
<evidence type="ECO:0000313" key="12">
    <source>
        <dbReference type="Proteomes" id="UP001497444"/>
    </source>
</evidence>
<keyword evidence="9" id="KW-0472">Membrane</keyword>
<keyword evidence="9" id="KW-1133">Transmembrane helix</keyword>
<dbReference type="InterPro" id="IPR019793">
    <property type="entry name" value="Peroxidases_heam-ligand_BS"/>
</dbReference>
<dbReference type="Pfam" id="PF00141">
    <property type="entry name" value="peroxidase"/>
    <property type="match status" value="1"/>
</dbReference>
<comment type="function">
    <text evidence="8">Removal of H(2)O(2), oxidation of toxic reductants, biosynthesis and degradation of lignin, suberization, auxin catabolism, response to environmental stresses such as wounding, pathogen attack and oxidative stress.</text>
</comment>
<dbReference type="PANTHER" id="PTHR31388:SF5">
    <property type="entry name" value="PEROXIDASE"/>
    <property type="match status" value="1"/>
</dbReference>
<accession>A0ABP0VI98</accession>
<protein>
    <recommendedName>
        <fullName evidence="8">Peroxidase</fullName>
        <ecNumber evidence="8">1.11.1.7</ecNumber>
    </recommendedName>
</protein>
<evidence type="ECO:0000256" key="1">
    <source>
        <dbReference type="ARBA" id="ARBA00000189"/>
    </source>
</evidence>
<keyword evidence="8" id="KW-0376">Hydrogen peroxide</keyword>
<dbReference type="InterPro" id="IPR033905">
    <property type="entry name" value="Secretory_peroxidase"/>
</dbReference>
<comment type="subcellular location">
    <subcellularLocation>
        <location evidence="8">Secreted</location>
    </subcellularLocation>
</comment>
<keyword evidence="9" id="KW-0812">Transmembrane</keyword>
<dbReference type="PANTHER" id="PTHR31388">
    <property type="entry name" value="PEROXIDASE 72-RELATED"/>
    <property type="match status" value="1"/>
</dbReference>
<keyword evidence="4 8" id="KW-0349">Heme</keyword>
<dbReference type="EMBL" id="CAXAQS010000920">
    <property type="protein sequence ID" value="CAK9253631.1"/>
    <property type="molecule type" value="Genomic_DNA"/>
</dbReference>
<evidence type="ECO:0000313" key="11">
    <source>
        <dbReference type="EMBL" id="CAK9253631.1"/>
    </source>
</evidence>
<keyword evidence="8" id="KW-0106">Calcium</keyword>
<dbReference type="PROSITE" id="PS00435">
    <property type="entry name" value="PEROXIDASE_1"/>
    <property type="match status" value="1"/>
</dbReference>
<comment type="cofactor">
    <cofactor evidence="8">
        <name>Ca(2+)</name>
        <dbReference type="ChEBI" id="CHEBI:29108"/>
    </cofactor>
    <text evidence="8">Binds 2 calcium ions per subunit.</text>
</comment>
<feature type="domain" description="Plant heme peroxidase family profile" evidence="10">
    <location>
        <begin position="38"/>
        <end position="335"/>
    </location>
</feature>
<feature type="transmembrane region" description="Helical" evidence="9">
    <location>
        <begin position="6"/>
        <end position="28"/>
    </location>
</feature>
<comment type="cofactor">
    <cofactor evidence="8">
        <name>heme b</name>
        <dbReference type="ChEBI" id="CHEBI:60344"/>
    </cofactor>
    <text evidence="8">Binds 1 heme b (iron(II)-protoporphyrin IX) group per subunit.</text>
</comment>